<dbReference type="EMBL" id="RSDW01000001">
    <property type="protein sequence ID" value="RSL19400.1"/>
    <property type="molecule type" value="Genomic_DNA"/>
</dbReference>
<evidence type="ECO:0000313" key="1">
    <source>
        <dbReference type="EMBL" id="RSL19400.1"/>
    </source>
</evidence>
<organism evidence="1 2">
    <name type="scientific">Edaphobacter aggregans</name>
    <dbReference type="NCBI Taxonomy" id="570835"/>
    <lineage>
        <taxon>Bacteria</taxon>
        <taxon>Pseudomonadati</taxon>
        <taxon>Acidobacteriota</taxon>
        <taxon>Terriglobia</taxon>
        <taxon>Terriglobales</taxon>
        <taxon>Acidobacteriaceae</taxon>
        <taxon>Edaphobacter</taxon>
    </lineage>
</organism>
<dbReference type="RefSeq" id="WP_185827374.1">
    <property type="nucleotide sequence ID" value="NZ_RSDW01000001.1"/>
</dbReference>
<gene>
    <name evidence="1" type="ORF">EDE15_5067</name>
</gene>
<reference evidence="1 2" key="1">
    <citation type="submission" date="2018-12" db="EMBL/GenBank/DDBJ databases">
        <title>Sequencing of bacterial isolates from soil warming experiment in Harvard Forest, Massachusetts, USA.</title>
        <authorList>
            <person name="Deangelis K."/>
        </authorList>
    </citation>
    <scope>NUCLEOTIDE SEQUENCE [LARGE SCALE GENOMIC DNA]</scope>
    <source>
        <strain evidence="1 2">EB153</strain>
    </source>
</reference>
<comment type="caution">
    <text evidence="1">The sequence shown here is derived from an EMBL/GenBank/DDBJ whole genome shotgun (WGS) entry which is preliminary data.</text>
</comment>
<accession>A0A428MRC9</accession>
<evidence type="ECO:0000313" key="2">
    <source>
        <dbReference type="Proteomes" id="UP000269669"/>
    </source>
</evidence>
<sequence length="54" mass="6271">MPKRQRVFKGGTEYIVTGPTKRERRLVFLNTVKLEGREILLFKAVKKIAKQLPS</sequence>
<dbReference type="AlphaFoldDB" id="A0A428MRC9"/>
<dbReference type="Proteomes" id="UP000269669">
    <property type="component" value="Unassembled WGS sequence"/>
</dbReference>
<name>A0A428MRC9_9BACT</name>
<protein>
    <submittedName>
        <fullName evidence="1">Uncharacterized protein</fullName>
    </submittedName>
</protein>
<keyword evidence="2" id="KW-1185">Reference proteome</keyword>
<proteinExistence type="predicted"/>